<dbReference type="RefSeq" id="WP_127139941.1">
    <property type="nucleotide sequence ID" value="NZ_WYET01000007.1"/>
</dbReference>
<name>A0A850NI42_9FLAO</name>
<keyword evidence="2" id="KW-1185">Reference proteome</keyword>
<dbReference type="Pfam" id="PF07505">
    <property type="entry name" value="DUF5131"/>
    <property type="match status" value="1"/>
</dbReference>
<dbReference type="AlphaFoldDB" id="A0A850NI42"/>
<reference evidence="1 2" key="1">
    <citation type="submission" date="2020-01" db="EMBL/GenBank/DDBJ databases">
        <title>Draft Genome Analysis of Muricauda sp. HICW Isolated from coastal seawater of PR China.</title>
        <authorList>
            <person name="Chen M.-X."/>
        </authorList>
    </citation>
    <scope>NUCLEOTIDE SEQUENCE [LARGE SCALE GENOMIC DNA]</scope>
    <source>
        <strain evidence="1 2">HICW</strain>
    </source>
</reference>
<evidence type="ECO:0000313" key="1">
    <source>
        <dbReference type="EMBL" id="NVN19449.1"/>
    </source>
</evidence>
<dbReference type="InterPro" id="IPR011101">
    <property type="entry name" value="DUF5131"/>
</dbReference>
<accession>A0A850NI42</accession>
<dbReference type="Proteomes" id="UP000558089">
    <property type="component" value="Unassembled WGS sequence"/>
</dbReference>
<sequence>MRESNISWTDYTWNPWIGCRKVSAACKFCYMYRTLERNGSSPAHVFKNVSQFNKPLFLK</sequence>
<organism evidence="1 2">
    <name type="scientific">Flagellimonas chongwuensis</name>
    <dbReference type="NCBI Taxonomy" id="2697365"/>
    <lineage>
        <taxon>Bacteria</taxon>
        <taxon>Pseudomonadati</taxon>
        <taxon>Bacteroidota</taxon>
        <taxon>Flavobacteriia</taxon>
        <taxon>Flavobacteriales</taxon>
        <taxon>Flavobacteriaceae</taxon>
        <taxon>Flagellimonas</taxon>
    </lineage>
</organism>
<dbReference type="EMBL" id="WYET01000007">
    <property type="protein sequence ID" value="NVN19449.1"/>
    <property type="molecule type" value="Genomic_DNA"/>
</dbReference>
<evidence type="ECO:0000313" key="2">
    <source>
        <dbReference type="Proteomes" id="UP000558089"/>
    </source>
</evidence>
<gene>
    <name evidence="1" type="ORF">GUA46_13950</name>
</gene>
<comment type="caution">
    <text evidence="1">The sequence shown here is derived from an EMBL/GenBank/DDBJ whole genome shotgun (WGS) entry which is preliminary data.</text>
</comment>
<protein>
    <submittedName>
        <fullName evidence="1">DUF5131 family protein</fullName>
    </submittedName>
</protein>
<proteinExistence type="predicted"/>